<proteinExistence type="predicted"/>
<reference evidence="2" key="1">
    <citation type="submission" date="2024-02" db="UniProtKB">
        <authorList>
            <consortium name="WormBaseParasite"/>
        </authorList>
    </citation>
    <scope>IDENTIFICATION</scope>
</reference>
<sequence>MISLKHLDIGSNFLNTLADLAENILTQIQPKAIDDIFFTGVSYRSYVEQVIKQMERKEKGNITSLFEATNELAFNELRMDALKEFERLWNQQNEINAYSPIDPELFEETGKTILETVTQEFSA</sequence>
<evidence type="ECO:0000313" key="1">
    <source>
        <dbReference type="Proteomes" id="UP000887575"/>
    </source>
</evidence>
<dbReference type="AlphaFoldDB" id="A0AAF3ECA8"/>
<evidence type="ECO:0000313" key="2">
    <source>
        <dbReference type="WBParaSite" id="MBELARI_LOCUS11574"/>
    </source>
</evidence>
<protein>
    <submittedName>
        <fullName evidence="2">Uncharacterized protein</fullName>
    </submittedName>
</protein>
<keyword evidence="1" id="KW-1185">Reference proteome</keyword>
<organism evidence="1 2">
    <name type="scientific">Mesorhabditis belari</name>
    <dbReference type="NCBI Taxonomy" id="2138241"/>
    <lineage>
        <taxon>Eukaryota</taxon>
        <taxon>Metazoa</taxon>
        <taxon>Ecdysozoa</taxon>
        <taxon>Nematoda</taxon>
        <taxon>Chromadorea</taxon>
        <taxon>Rhabditida</taxon>
        <taxon>Rhabditina</taxon>
        <taxon>Rhabditomorpha</taxon>
        <taxon>Rhabditoidea</taxon>
        <taxon>Rhabditidae</taxon>
        <taxon>Mesorhabditinae</taxon>
        <taxon>Mesorhabditis</taxon>
    </lineage>
</organism>
<dbReference type="Proteomes" id="UP000887575">
    <property type="component" value="Unassembled WGS sequence"/>
</dbReference>
<name>A0AAF3ECA8_9BILA</name>
<accession>A0AAF3ECA8</accession>
<dbReference type="WBParaSite" id="MBELARI_LOCUS11574">
    <property type="protein sequence ID" value="MBELARI_LOCUS11574"/>
    <property type="gene ID" value="MBELARI_LOCUS11574"/>
</dbReference>